<evidence type="ECO:0000256" key="1">
    <source>
        <dbReference type="SAM" id="Coils"/>
    </source>
</evidence>
<feature type="region of interest" description="Disordered" evidence="2">
    <location>
        <begin position="1224"/>
        <end position="1254"/>
    </location>
</feature>
<feature type="region of interest" description="Disordered" evidence="2">
    <location>
        <begin position="1131"/>
        <end position="1160"/>
    </location>
</feature>
<dbReference type="InParanoid" id="Q22MH0"/>
<feature type="region of interest" description="Disordered" evidence="2">
    <location>
        <begin position="557"/>
        <end position="577"/>
    </location>
</feature>
<keyword evidence="4" id="KW-1185">Reference proteome</keyword>
<feature type="compositionally biased region" description="Polar residues" evidence="2">
    <location>
        <begin position="920"/>
        <end position="942"/>
    </location>
</feature>
<reference evidence="4" key="1">
    <citation type="journal article" date="2006" name="PLoS Biol.">
        <title>Macronuclear genome sequence of the ciliate Tetrahymena thermophila, a model eukaryote.</title>
        <authorList>
            <person name="Eisen J.A."/>
            <person name="Coyne R.S."/>
            <person name="Wu M."/>
            <person name="Wu D."/>
            <person name="Thiagarajan M."/>
            <person name="Wortman J.R."/>
            <person name="Badger J.H."/>
            <person name="Ren Q."/>
            <person name="Amedeo P."/>
            <person name="Jones K.M."/>
            <person name="Tallon L.J."/>
            <person name="Delcher A.L."/>
            <person name="Salzberg S.L."/>
            <person name="Silva J.C."/>
            <person name="Haas B.J."/>
            <person name="Majoros W.H."/>
            <person name="Farzad M."/>
            <person name="Carlton J.M."/>
            <person name="Smith R.K. Jr."/>
            <person name="Garg J."/>
            <person name="Pearlman R.E."/>
            <person name="Karrer K.M."/>
            <person name="Sun L."/>
            <person name="Manning G."/>
            <person name="Elde N.C."/>
            <person name="Turkewitz A.P."/>
            <person name="Asai D.J."/>
            <person name="Wilkes D.E."/>
            <person name="Wang Y."/>
            <person name="Cai H."/>
            <person name="Collins K."/>
            <person name="Stewart B.A."/>
            <person name="Lee S.R."/>
            <person name="Wilamowska K."/>
            <person name="Weinberg Z."/>
            <person name="Ruzzo W.L."/>
            <person name="Wloga D."/>
            <person name="Gaertig J."/>
            <person name="Frankel J."/>
            <person name="Tsao C.-C."/>
            <person name="Gorovsky M.A."/>
            <person name="Keeling P.J."/>
            <person name="Waller R.F."/>
            <person name="Patron N.J."/>
            <person name="Cherry J.M."/>
            <person name="Stover N.A."/>
            <person name="Krieger C.J."/>
            <person name="del Toro C."/>
            <person name="Ryder H.F."/>
            <person name="Williamson S.C."/>
            <person name="Barbeau R.A."/>
            <person name="Hamilton E.P."/>
            <person name="Orias E."/>
        </authorList>
    </citation>
    <scope>NUCLEOTIDE SEQUENCE [LARGE SCALE GENOMIC DNA]</scope>
    <source>
        <strain evidence="4">SB210</strain>
    </source>
</reference>
<feature type="region of interest" description="Disordered" evidence="2">
    <location>
        <begin position="834"/>
        <end position="883"/>
    </location>
</feature>
<feature type="region of interest" description="Disordered" evidence="2">
    <location>
        <begin position="729"/>
        <end position="753"/>
    </location>
</feature>
<feature type="compositionally biased region" description="Low complexity" evidence="2">
    <location>
        <begin position="1022"/>
        <end position="1032"/>
    </location>
</feature>
<feature type="coiled-coil region" evidence="1">
    <location>
        <begin position="266"/>
        <end position="300"/>
    </location>
</feature>
<feature type="compositionally biased region" description="Polar residues" evidence="2">
    <location>
        <begin position="345"/>
        <end position="358"/>
    </location>
</feature>
<feature type="compositionally biased region" description="Basic and acidic residues" evidence="2">
    <location>
        <begin position="454"/>
        <end position="471"/>
    </location>
</feature>
<feature type="compositionally biased region" description="Polar residues" evidence="2">
    <location>
        <begin position="1228"/>
        <end position="1254"/>
    </location>
</feature>
<feature type="compositionally biased region" description="Basic residues" evidence="2">
    <location>
        <begin position="379"/>
        <end position="406"/>
    </location>
</feature>
<dbReference type="AlphaFoldDB" id="Q22MH0"/>
<feature type="compositionally biased region" description="Polar residues" evidence="2">
    <location>
        <begin position="1"/>
        <end position="29"/>
    </location>
</feature>
<dbReference type="KEGG" id="tet:TTHERM_00035500"/>
<dbReference type="RefSeq" id="XP_977050.2">
    <property type="nucleotide sequence ID" value="XM_971957.2"/>
</dbReference>
<feature type="region of interest" description="Disordered" evidence="2">
    <location>
        <begin position="345"/>
        <end position="490"/>
    </location>
</feature>
<feature type="compositionally biased region" description="Basic residues" evidence="2">
    <location>
        <begin position="479"/>
        <end position="488"/>
    </location>
</feature>
<feature type="compositionally biased region" description="Low complexity" evidence="2">
    <location>
        <begin position="559"/>
        <end position="571"/>
    </location>
</feature>
<dbReference type="GeneID" id="7847249"/>
<evidence type="ECO:0000313" key="3">
    <source>
        <dbReference type="EMBL" id="EAR86666.2"/>
    </source>
</evidence>
<evidence type="ECO:0000256" key="2">
    <source>
        <dbReference type="SAM" id="MobiDB-lite"/>
    </source>
</evidence>
<feature type="compositionally biased region" description="Low complexity" evidence="2">
    <location>
        <begin position="856"/>
        <end position="868"/>
    </location>
</feature>
<sequence length="1254" mass="144530">MQQRLQHNYYDSNHPSQAKTPQNHHSQYESLMESPQIDQRTPKCITQRNSQIVSNNALSPYLRNIIINEQQLNQQLESTPSEITQYVQQKAKQIPYNQQNFSGGNIISSQQQQLKESSILNNHSNNGRSYNQNQQNFRSAQLTNNQNQFLGIENDNPLDIRNDRHVISNAVNDTFQHEINYSNNKMNNPLNNYIIGNQMNQGNKEEQNNYYVISSLQSTSQNGSVDVSQYGNNSVDNKYPYQQNYQSGQNYSSKLQNDMHLNQIKNIEQENLLSQMQEKIKFLTTENEEQKKKIRNFNQQVQNGGGKGQTTHLYEKLNTISNQIESLSNSQLKLDLKKLNTQNSSQFRIDSSRSQITKSEFDHTPKESIQMENLDKYRKTQTKNKQKSKNHHRHKKNSSHKKKRNHSSSNSSITSSSNSSNYSGSSRSQSSSSSFDSDQEYGKYLRKNNNKVKVTKEYNSKREDILQDRSKNISASKREKSKSKHRKQKTEDEILKLGSLLIKEVNLNRKLRDLFMNTIGSTEQFRRMLVEKKFTNAFLGVLKVFLDVLTIISFNKKTSSPPTHSPSSYSPMNQLTNTSTFTTQSNVQQRNPILSQSRFNIPPHLHLKNLDPQSQPFINQNFQSPQNGYIGPYMTDRIYSQHSNGQHSPLTSHSFVSVKQGNQHFPASTTSQRDYSPLDHGLNSINNQQNSNIYYQMHGQNQQLRQKANINNNGNHVYDLNLSNINRKTSNHNMNSQSVTGQNSGSDTYRQQFESFNHPSPTIIQNKHIYQSQNDIQKFVSSPYFNNANSSSKKQLQEEGIKIQQHYMRKLNNENDWNENSIQDENEQFEEIQNQNNLRSNSNNRTQQKYDKSKQQQKQQIINKQTQFQDERGYQNPNKQNYQYDDSEYSQNILISKQNSIQSQNSHVSINQKSYQNLQQKSNTNHENLSQSRNKSRSTSPYNQINQEQSQNQQNKVRQVSHTNQNKQTENMLSVQRLQNKSINHVISPRSAISPLKSQNMYQISSSVPEIEMDSDSQEVTQQSNKQNQTLKKQQKNIKNDKLAASTRNKSSNRSFVFDDDQLSSNSTTNNKQKHVGFTPKQSTPRDRDKKSSHSPAIGLMPCMKLVRASHNGALTPSKASIVNIKADLSSKGSHTNLDSKNNSFYSNKNQSTNELHKPIKQSPISIEFVGAKRKIQPESSKTRDFDIINGNTKQQQNHQNTQVQQIEKKEQNQLQIPQIKILDADPTTPNSQNKQNNYHTDNTQTPTLKTNGQ</sequence>
<dbReference type="HOGENOM" id="CLU_266931_0_0_1"/>
<feature type="compositionally biased region" description="Polar residues" evidence="2">
    <location>
        <begin position="956"/>
        <end position="971"/>
    </location>
</feature>
<organism evidence="3 4">
    <name type="scientific">Tetrahymena thermophila (strain SB210)</name>
    <dbReference type="NCBI Taxonomy" id="312017"/>
    <lineage>
        <taxon>Eukaryota</taxon>
        <taxon>Sar</taxon>
        <taxon>Alveolata</taxon>
        <taxon>Ciliophora</taxon>
        <taxon>Intramacronucleata</taxon>
        <taxon>Oligohymenophorea</taxon>
        <taxon>Hymenostomatida</taxon>
        <taxon>Tetrahymenina</taxon>
        <taxon>Tetrahymenidae</taxon>
        <taxon>Tetrahymena</taxon>
    </lineage>
</organism>
<feature type="compositionally biased region" description="Low complexity" evidence="2">
    <location>
        <begin position="943"/>
        <end position="955"/>
    </location>
</feature>
<feature type="region of interest" description="Disordered" evidence="2">
    <location>
        <begin position="1010"/>
        <end position="1100"/>
    </location>
</feature>
<feature type="compositionally biased region" description="Polar residues" evidence="2">
    <location>
        <begin position="1046"/>
        <end position="1055"/>
    </location>
</feature>
<dbReference type="Proteomes" id="UP000009168">
    <property type="component" value="Unassembled WGS sequence"/>
</dbReference>
<protein>
    <submittedName>
        <fullName evidence="3">Uncharacterized protein</fullName>
    </submittedName>
</protein>
<feature type="region of interest" description="Disordered" evidence="2">
    <location>
        <begin position="1"/>
        <end position="39"/>
    </location>
</feature>
<proteinExistence type="predicted"/>
<feature type="compositionally biased region" description="Polar residues" evidence="2">
    <location>
        <begin position="1131"/>
        <end position="1154"/>
    </location>
</feature>
<keyword evidence="1" id="KW-0175">Coiled coil</keyword>
<dbReference type="EMBL" id="GG662720">
    <property type="protein sequence ID" value="EAR86666.2"/>
    <property type="molecule type" value="Genomic_DNA"/>
</dbReference>
<feature type="region of interest" description="Disordered" evidence="2">
    <location>
        <begin position="920"/>
        <end position="971"/>
    </location>
</feature>
<name>Q22MH0_TETTS</name>
<feature type="compositionally biased region" description="Low complexity" evidence="2">
    <location>
        <begin position="407"/>
        <end position="434"/>
    </location>
</feature>
<evidence type="ECO:0000313" key="4">
    <source>
        <dbReference type="Proteomes" id="UP000009168"/>
    </source>
</evidence>
<gene>
    <name evidence="3" type="ORF">TTHERM_00035500</name>
</gene>
<accession>Q22MH0</accession>
<feature type="compositionally biased region" description="Low complexity" evidence="2">
    <location>
        <begin position="834"/>
        <end position="847"/>
    </location>
</feature>